<dbReference type="PANTHER" id="PTHR24559:SF444">
    <property type="entry name" value="REVERSE TRANSCRIPTASE DOMAIN-CONTAINING PROTEIN"/>
    <property type="match status" value="1"/>
</dbReference>
<organism evidence="3">
    <name type="scientific">Tanacetum cinerariifolium</name>
    <name type="common">Dalmatian daisy</name>
    <name type="synonym">Chrysanthemum cinerariifolium</name>
    <dbReference type="NCBI Taxonomy" id="118510"/>
    <lineage>
        <taxon>Eukaryota</taxon>
        <taxon>Viridiplantae</taxon>
        <taxon>Streptophyta</taxon>
        <taxon>Embryophyta</taxon>
        <taxon>Tracheophyta</taxon>
        <taxon>Spermatophyta</taxon>
        <taxon>Magnoliopsida</taxon>
        <taxon>eudicotyledons</taxon>
        <taxon>Gunneridae</taxon>
        <taxon>Pentapetalae</taxon>
        <taxon>asterids</taxon>
        <taxon>campanulids</taxon>
        <taxon>Asterales</taxon>
        <taxon>Asteraceae</taxon>
        <taxon>Asteroideae</taxon>
        <taxon>Anthemideae</taxon>
        <taxon>Anthemidinae</taxon>
        <taxon>Tanacetum</taxon>
    </lineage>
</organism>
<dbReference type="Gene3D" id="3.10.10.10">
    <property type="entry name" value="HIV Type 1 Reverse Transcriptase, subunit A, domain 1"/>
    <property type="match status" value="1"/>
</dbReference>
<keyword evidence="3" id="KW-0548">Nucleotidyltransferase</keyword>
<dbReference type="GO" id="GO:0003964">
    <property type="term" value="F:RNA-directed DNA polymerase activity"/>
    <property type="evidence" value="ECO:0007669"/>
    <property type="project" value="UniProtKB-KW"/>
</dbReference>
<dbReference type="EMBL" id="BKCJ010009762">
    <property type="protein sequence ID" value="GEU88491.1"/>
    <property type="molecule type" value="Genomic_DNA"/>
</dbReference>
<keyword evidence="3" id="KW-0808">Transferase</keyword>
<dbReference type="PROSITE" id="PS50994">
    <property type="entry name" value="INTEGRASE"/>
    <property type="match status" value="1"/>
</dbReference>
<dbReference type="Pfam" id="PF00078">
    <property type="entry name" value="RVT_1"/>
    <property type="match status" value="1"/>
</dbReference>
<dbReference type="InterPro" id="IPR012337">
    <property type="entry name" value="RNaseH-like_sf"/>
</dbReference>
<dbReference type="SUPFAM" id="SSF56672">
    <property type="entry name" value="DNA/RNA polymerases"/>
    <property type="match status" value="1"/>
</dbReference>
<evidence type="ECO:0000313" key="3">
    <source>
        <dbReference type="EMBL" id="GEU88491.1"/>
    </source>
</evidence>
<dbReference type="AlphaFoldDB" id="A0A6L2NQ35"/>
<dbReference type="InterPro" id="IPR036397">
    <property type="entry name" value="RNaseH_sf"/>
</dbReference>
<name>A0A6L2NQ35_TANCI</name>
<dbReference type="PANTHER" id="PTHR24559">
    <property type="entry name" value="TRANSPOSON TY3-I GAG-POL POLYPROTEIN"/>
    <property type="match status" value="1"/>
</dbReference>
<feature type="domain" description="Reverse transcriptase" evidence="1">
    <location>
        <begin position="1"/>
        <end position="167"/>
    </location>
</feature>
<comment type="caution">
    <text evidence="3">The sequence shown here is derived from an EMBL/GenBank/DDBJ whole genome shotgun (WGS) entry which is preliminary data.</text>
</comment>
<feature type="domain" description="Integrase catalytic" evidence="2">
    <location>
        <begin position="218"/>
        <end position="344"/>
    </location>
</feature>
<keyword evidence="3" id="KW-0695">RNA-directed DNA polymerase</keyword>
<dbReference type="Gene3D" id="3.30.70.270">
    <property type="match status" value="1"/>
</dbReference>
<dbReference type="InterPro" id="IPR043502">
    <property type="entry name" value="DNA/RNA_pol_sf"/>
</dbReference>
<accession>A0A6L2NQ35</accession>
<dbReference type="InterPro" id="IPR001584">
    <property type="entry name" value="Integrase_cat-core"/>
</dbReference>
<dbReference type="Gene3D" id="3.30.420.10">
    <property type="entry name" value="Ribonuclease H-like superfamily/Ribonuclease H"/>
    <property type="match status" value="1"/>
</dbReference>
<evidence type="ECO:0000259" key="1">
    <source>
        <dbReference type="PROSITE" id="PS50878"/>
    </source>
</evidence>
<protein>
    <submittedName>
        <fullName evidence="3">Putative reverse transcriptase domain-containing protein</fullName>
    </submittedName>
</protein>
<sequence>MCIDYREFHKLTTKNLPRIDELFDQLQGSRYFTKIDLRSGYHQLKVYGEDNTKMAFMTQYGHFKFTVCLFGLTNAPTVFMDLMNRVCKPYLDKFFIVFIDDILICSKSKEDHEVHLKLVLELLKKEKLFAKFFKTKSVIYTNHKSLQHVFDQKELNMRQMRWIELFSDYECEFRYHPRKANVVADALSEASKVENATAKRLCGLDQLIERKKDGGMYFIRVPLIGDVRTLIMDEAHASRLPRSSSEYDTNWVIVDRLTKSAYFLAIRQDYKMEKLVRLYSVEIIAGYGVLVSIISDRDRRFTSRVLAILQKALGTRLDMSTAYHPQTDGQNERTIWTLKDMLRA</sequence>
<dbReference type="SUPFAM" id="SSF53098">
    <property type="entry name" value="Ribonuclease H-like"/>
    <property type="match status" value="1"/>
</dbReference>
<dbReference type="InterPro" id="IPR043128">
    <property type="entry name" value="Rev_trsase/Diguanyl_cyclase"/>
</dbReference>
<dbReference type="InterPro" id="IPR000477">
    <property type="entry name" value="RT_dom"/>
</dbReference>
<dbReference type="CDD" id="cd01647">
    <property type="entry name" value="RT_LTR"/>
    <property type="match status" value="1"/>
</dbReference>
<dbReference type="GO" id="GO:0003676">
    <property type="term" value="F:nucleic acid binding"/>
    <property type="evidence" value="ECO:0007669"/>
    <property type="project" value="InterPro"/>
</dbReference>
<dbReference type="InterPro" id="IPR053134">
    <property type="entry name" value="RNA-dir_DNA_polymerase"/>
</dbReference>
<gene>
    <name evidence="3" type="ORF">Tci_060469</name>
</gene>
<reference evidence="3" key="1">
    <citation type="journal article" date="2019" name="Sci. Rep.">
        <title>Draft genome of Tanacetum cinerariifolium, the natural source of mosquito coil.</title>
        <authorList>
            <person name="Yamashiro T."/>
            <person name="Shiraishi A."/>
            <person name="Satake H."/>
            <person name="Nakayama K."/>
        </authorList>
    </citation>
    <scope>NUCLEOTIDE SEQUENCE</scope>
</reference>
<evidence type="ECO:0000259" key="2">
    <source>
        <dbReference type="PROSITE" id="PS50994"/>
    </source>
</evidence>
<dbReference type="PROSITE" id="PS50878">
    <property type="entry name" value="RT_POL"/>
    <property type="match status" value="1"/>
</dbReference>
<proteinExistence type="predicted"/>
<dbReference type="GO" id="GO:0015074">
    <property type="term" value="P:DNA integration"/>
    <property type="evidence" value="ECO:0007669"/>
    <property type="project" value="InterPro"/>
</dbReference>